<keyword evidence="2" id="KW-0677">Repeat</keyword>
<dbReference type="PROSITE" id="PS00678">
    <property type="entry name" value="WD_REPEATS_1"/>
    <property type="match status" value="1"/>
</dbReference>
<accession>A0A7S3NJX1</accession>
<dbReference type="EMBL" id="HBIJ01020822">
    <property type="protein sequence ID" value="CAE0372773.1"/>
    <property type="molecule type" value="Transcribed_RNA"/>
</dbReference>
<evidence type="ECO:0000256" key="2">
    <source>
        <dbReference type="ARBA" id="ARBA00022737"/>
    </source>
</evidence>
<dbReference type="InterPro" id="IPR019775">
    <property type="entry name" value="WD40_repeat_CS"/>
</dbReference>
<evidence type="ECO:0000256" key="3">
    <source>
        <dbReference type="PROSITE-ProRule" id="PRU00221"/>
    </source>
</evidence>
<organism evidence="4">
    <name type="scientific">Aureoumbra lagunensis</name>
    <dbReference type="NCBI Taxonomy" id="44058"/>
    <lineage>
        <taxon>Eukaryota</taxon>
        <taxon>Sar</taxon>
        <taxon>Stramenopiles</taxon>
        <taxon>Ochrophyta</taxon>
        <taxon>Pelagophyceae</taxon>
        <taxon>Pelagomonadales</taxon>
        <taxon>Aureoumbra</taxon>
    </lineage>
</organism>
<dbReference type="InterPro" id="IPR015943">
    <property type="entry name" value="WD40/YVTN_repeat-like_dom_sf"/>
</dbReference>
<protein>
    <recommendedName>
        <fullName evidence="5">Anaphase-promoting complex subunit 4 WD40 domain-containing protein</fullName>
    </recommendedName>
</protein>
<dbReference type="PANTHER" id="PTHR22847:SF637">
    <property type="entry name" value="WD REPEAT DOMAIN 5B"/>
    <property type="match status" value="1"/>
</dbReference>
<evidence type="ECO:0000313" key="4">
    <source>
        <dbReference type="EMBL" id="CAE0372773.1"/>
    </source>
</evidence>
<dbReference type="Gene3D" id="2.130.10.10">
    <property type="entry name" value="YVTN repeat-like/Quinoprotein amine dehydrogenase"/>
    <property type="match status" value="1"/>
</dbReference>
<keyword evidence="1 3" id="KW-0853">WD repeat</keyword>
<dbReference type="InterPro" id="IPR036322">
    <property type="entry name" value="WD40_repeat_dom_sf"/>
</dbReference>
<feature type="repeat" description="WD" evidence="3">
    <location>
        <begin position="13"/>
        <end position="46"/>
    </location>
</feature>
<dbReference type="PROSITE" id="PS50082">
    <property type="entry name" value="WD_REPEATS_2"/>
    <property type="match status" value="3"/>
</dbReference>
<dbReference type="InterPro" id="IPR020472">
    <property type="entry name" value="WD40_PAC1"/>
</dbReference>
<dbReference type="GO" id="GO:1990234">
    <property type="term" value="C:transferase complex"/>
    <property type="evidence" value="ECO:0007669"/>
    <property type="project" value="UniProtKB-ARBA"/>
</dbReference>
<sequence length="210" mass="23097">MFKDIRAQLYCFTVAWSPSNEKQLATGTDDNKVRIWNTDTSECRELVGHEDSVISIAYSQDGITLVSASADHTCRLWNVANGTELRIFRGATAGVFSIVFSPNDGTVFASVGNDSTIRIWHACTGSCIREIIGTSIAEDTRLDFNMLAYSPDGTILACDMYNSNNGVWRIGLLHVNTTECVRTIDIVPDVEPYFVAFRPPIPTEATSLSS</sequence>
<dbReference type="Pfam" id="PF00400">
    <property type="entry name" value="WD40"/>
    <property type="match status" value="3"/>
</dbReference>
<gene>
    <name evidence="4" type="ORF">ALAG00032_LOCUS13558</name>
</gene>
<name>A0A7S3NJX1_9STRA</name>
<proteinExistence type="predicted"/>
<dbReference type="SMART" id="SM00320">
    <property type="entry name" value="WD40"/>
    <property type="match status" value="3"/>
</dbReference>
<evidence type="ECO:0008006" key="5">
    <source>
        <dbReference type="Google" id="ProtNLM"/>
    </source>
</evidence>
<dbReference type="SUPFAM" id="SSF50978">
    <property type="entry name" value="WD40 repeat-like"/>
    <property type="match status" value="1"/>
</dbReference>
<feature type="repeat" description="WD" evidence="3">
    <location>
        <begin position="46"/>
        <end position="87"/>
    </location>
</feature>
<dbReference type="PROSITE" id="PS50294">
    <property type="entry name" value="WD_REPEATS_REGION"/>
    <property type="match status" value="2"/>
</dbReference>
<dbReference type="AlphaFoldDB" id="A0A7S3NJX1"/>
<feature type="repeat" description="WD" evidence="3">
    <location>
        <begin position="88"/>
        <end position="130"/>
    </location>
</feature>
<evidence type="ECO:0000256" key="1">
    <source>
        <dbReference type="ARBA" id="ARBA00022574"/>
    </source>
</evidence>
<reference evidence="4" key="1">
    <citation type="submission" date="2021-01" db="EMBL/GenBank/DDBJ databases">
        <authorList>
            <person name="Corre E."/>
            <person name="Pelletier E."/>
            <person name="Niang G."/>
            <person name="Scheremetjew M."/>
            <person name="Finn R."/>
            <person name="Kale V."/>
            <person name="Holt S."/>
            <person name="Cochrane G."/>
            <person name="Meng A."/>
            <person name="Brown T."/>
            <person name="Cohen L."/>
        </authorList>
    </citation>
    <scope>NUCLEOTIDE SEQUENCE</scope>
    <source>
        <strain evidence="4">CCMP1510</strain>
    </source>
</reference>
<dbReference type="PANTHER" id="PTHR22847">
    <property type="entry name" value="WD40 REPEAT PROTEIN"/>
    <property type="match status" value="1"/>
</dbReference>
<dbReference type="PRINTS" id="PR00320">
    <property type="entry name" value="GPROTEINBRPT"/>
</dbReference>
<dbReference type="InterPro" id="IPR001680">
    <property type="entry name" value="WD40_rpt"/>
</dbReference>